<keyword evidence="2" id="KW-0812">Transmembrane</keyword>
<keyword evidence="2" id="KW-1133">Transmembrane helix</keyword>
<evidence type="ECO:0000313" key="3">
    <source>
        <dbReference type="Proteomes" id="UP000515146"/>
    </source>
</evidence>
<keyword evidence="2" id="KW-0472">Membrane</keyword>
<accession>A0A6P6XQV4</accession>
<feature type="region of interest" description="Disordered" evidence="1">
    <location>
        <begin position="110"/>
        <end position="133"/>
    </location>
</feature>
<reference evidence="4" key="1">
    <citation type="submission" date="2025-08" db="UniProtKB">
        <authorList>
            <consortium name="RefSeq"/>
        </authorList>
    </citation>
    <scope>IDENTIFICATION</scope>
    <source>
        <strain evidence="4">Airmid</strain>
    </source>
</reference>
<dbReference type="InParanoid" id="A0A6P6XQV4"/>
<evidence type="ECO:0000256" key="2">
    <source>
        <dbReference type="SAM" id="Phobius"/>
    </source>
</evidence>
<feature type="transmembrane region" description="Helical" evidence="2">
    <location>
        <begin position="41"/>
        <end position="64"/>
    </location>
</feature>
<proteinExistence type="predicted"/>
<feature type="compositionally biased region" description="Pro residues" evidence="1">
    <location>
        <begin position="115"/>
        <end position="124"/>
    </location>
</feature>
<evidence type="ECO:0000256" key="1">
    <source>
        <dbReference type="SAM" id="MobiDB-lite"/>
    </source>
</evidence>
<dbReference type="Proteomes" id="UP000515146">
    <property type="component" value="Unplaced"/>
</dbReference>
<gene>
    <name evidence="4" type="primary">LOC113790404</name>
</gene>
<dbReference type="KEGG" id="dpte:113790404"/>
<keyword evidence="3" id="KW-1185">Reference proteome</keyword>
<evidence type="ECO:0000313" key="4">
    <source>
        <dbReference type="RefSeq" id="XP_027195867.1"/>
    </source>
</evidence>
<name>A0A6P6XQV4_DERPT</name>
<sequence>MIRFIHQLNATDLEPDDLFGSNIQQQQQHQQTNPLDKNIQIFLICIILFVFIVICAVCCCLRYIEDMKNDPGQILSSYSIRSMPGNNNHNHNNHHPSQISNDCCCTNHQLHHQLQPPPPPPTPPKQQKNRDQFVVDIQTKSKQNPKETVI</sequence>
<dbReference type="AlphaFoldDB" id="A0A6P6XQV4"/>
<protein>
    <submittedName>
        <fullName evidence="4">Uncharacterized protein LOC113790404</fullName>
    </submittedName>
</protein>
<organism evidence="3 4">
    <name type="scientific">Dermatophagoides pteronyssinus</name>
    <name type="common">European house dust mite</name>
    <dbReference type="NCBI Taxonomy" id="6956"/>
    <lineage>
        <taxon>Eukaryota</taxon>
        <taxon>Metazoa</taxon>
        <taxon>Ecdysozoa</taxon>
        <taxon>Arthropoda</taxon>
        <taxon>Chelicerata</taxon>
        <taxon>Arachnida</taxon>
        <taxon>Acari</taxon>
        <taxon>Acariformes</taxon>
        <taxon>Sarcoptiformes</taxon>
        <taxon>Astigmata</taxon>
        <taxon>Psoroptidia</taxon>
        <taxon>Analgoidea</taxon>
        <taxon>Pyroglyphidae</taxon>
        <taxon>Dermatophagoidinae</taxon>
        <taxon>Dermatophagoides</taxon>
    </lineage>
</organism>
<dbReference type="RefSeq" id="XP_027195867.1">
    <property type="nucleotide sequence ID" value="XM_027340066.1"/>
</dbReference>